<organism evidence="1 2">
    <name type="scientific">Corynebacterium striatum</name>
    <dbReference type="NCBI Taxonomy" id="43770"/>
    <lineage>
        <taxon>Bacteria</taxon>
        <taxon>Bacillati</taxon>
        <taxon>Actinomycetota</taxon>
        <taxon>Actinomycetes</taxon>
        <taxon>Mycobacteriales</taxon>
        <taxon>Corynebacteriaceae</taxon>
        <taxon>Corynebacterium</taxon>
    </lineage>
</organism>
<proteinExistence type="predicted"/>
<evidence type="ECO:0000313" key="2">
    <source>
        <dbReference type="Proteomes" id="UP000250197"/>
    </source>
</evidence>
<sequence length="85" mass="9663">MENAEATQQDQKTKVRIPASHFGRRRARWVPEDSYVRLEVRLPAPMVKRLTMLANSRGASIARVVTDELDHLVGDEAKFASEEDN</sequence>
<accession>A0A2Z2J1F0</accession>
<dbReference type="GO" id="GO:0006355">
    <property type="term" value="P:regulation of DNA-templated transcription"/>
    <property type="evidence" value="ECO:0007669"/>
    <property type="project" value="InterPro"/>
</dbReference>
<dbReference type="EMBL" id="CP021252">
    <property type="protein sequence ID" value="ART20207.1"/>
    <property type="molecule type" value="Genomic_DNA"/>
</dbReference>
<gene>
    <name evidence="1" type="ORF">CBE89_00835</name>
</gene>
<dbReference type="KEGG" id="cstr:CBE89_00835"/>
<dbReference type="RefSeq" id="WP_023020250.1">
    <property type="nucleotide sequence ID" value="NZ_CP021252.1"/>
</dbReference>
<evidence type="ECO:0000313" key="1">
    <source>
        <dbReference type="EMBL" id="ART20207.1"/>
    </source>
</evidence>
<dbReference type="InterPro" id="IPR010985">
    <property type="entry name" value="Ribbon_hlx_hlx"/>
</dbReference>
<dbReference type="SUPFAM" id="SSF47598">
    <property type="entry name" value="Ribbon-helix-helix"/>
    <property type="match status" value="1"/>
</dbReference>
<dbReference type="AlphaFoldDB" id="A0A2Z2J1F0"/>
<dbReference type="Proteomes" id="UP000250197">
    <property type="component" value="Chromosome"/>
</dbReference>
<name>A0A2Z2J1F0_CORST</name>
<reference evidence="1 2" key="1">
    <citation type="submission" date="2017-05" db="EMBL/GenBank/DDBJ databases">
        <title>Complete genome sequence of Corynebacterium striatum KC-Na-1 isolated from Neophocaena asiaeorientalis in Korea.</title>
        <authorList>
            <person name="Kim J.H."/>
            <person name="Lee K."/>
        </authorList>
    </citation>
    <scope>NUCLEOTIDE SEQUENCE [LARGE SCALE GENOMIC DNA]</scope>
    <source>
        <strain evidence="1 2">KC-Na-01</strain>
    </source>
</reference>
<protein>
    <submittedName>
        <fullName evidence="1">Uncharacterized protein</fullName>
    </submittedName>
</protein>